<feature type="compositionally biased region" description="Basic residues" evidence="1">
    <location>
        <begin position="798"/>
        <end position="808"/>
    </location>
</feature>
<feature type="compositionally biased region" description="Polar residues" evidence="1">
    <location>
        <begin position="813"/>
        <end position="849"/>
    </location>
</feature>
<feature type="region of interest" description="Disordered" evidence="1">
    <location>
        <begin position="691"/>
        <end position="862"/>
    </location>
</feature>
<feature type="compositionally biased region" description="Basic residues" evidence="1">
    <location>
        <begin position="747"/>
        <end position="756"/>
    </location>
</feature>
<protein>
    <submittedName>
        <fullName evidence="2">Uncharacterized protein</fullName>
    </submittedName>
</protein>
<sequence length="1012" mass="111103">MEEGFKSHGRQLRQSTLSHKPGRYEESQAYGVQIPSWVHPPLIFDHTLPRHCSFPSVPLDQPGRADAYVAARERGEIDEQNKEFSYDENDEKSCQASKADNNKKDCQIVAHNIAKRGPEQDETPKESPLDVTNDLDWGSPEPEEIGEPVEWCQITLSGQWVILLALCQYKAFAPATQLLRMKVADIINFVGLYIHCHRETKKWAIEINRTPVDVLLQMANGVGASANETNTLKRPYLPTDVLWDSEREQAINYLHQVGQRGFVKDVKEWRGHSTAFHTLPIEPEIMVACTMILDKGMGSLNVEKIVFPQTERAKRSLISLGGVQLECHDLAKCMAELQSYLPPLATNTFEPMPASNLEALHDPWNHQNAEENGIGSSLERSKGLWNNTKHEALVDHGEGPATTFNFNQYFAQDKLSVAKSSHTRTPTDKEKNSSTVDYRKMDELYDPELLPQHRVPSIDLSGCPSFTQKKDKTTPVQEQSLIEEPQSLFHGLEALPGMEAPTIQIREASPQAESGCTTSCEVSASRLLPPVRSLHPPARLPGPNLGRDTYSFPEGLHVEVQSHNDMPNYAGANDLVLPTFTLDPNGINRGISPTTHPLNTSSITMPGGSTIIIPSFGNTITYGGPADSQNSTDVQGCGIPVTYQGCNKPDSQPNPSIALGVAEIAAVSHIAPNCLSQKTTDQTMASLPVVSSKETENYSAPDGTQQEEKALTPPTQIDNHIESLATLSSRKSTRREISDSDEEYQPRPKRPRKSNPKKSTSQKKSISSHQPSQPNPGPNQRPATQLQTGTASTLQPVKRGRGRPRKYPRPQELVSQPAQDQLSTPQISAHNSNTQVPAATFSGTSNDSHPASAPDASTGKEAGRQTFTEGFTAAAVSTVASTSGRTLAHSSPQYCFHTFQPYSAPHATDPELNLLQTQDNVKRDVVTRPRPNSYKEFWENHRNLAEESRQGHRLGYSVSDNAASSFTSRGSETTLSAEGAFSPTAGQVRSDTRQTAQAVTQCASGIQKSLQD</sequence>
<feature type="compositionally biased region" description="Basic and acidic residues" evidence="1">
    <location>
        <begin position="116"/>
        <end position="128"/>
    </location>
</feature>
<evidence type="ECO:0000313" key="2">
    <source>
        <dbReference type="EMBL" id="KDN66564.1"/>
    </source>
</evidence>
<feature type="compositionally biased region" description="Low complexity" evidence="1">
    <location>
        <begin position="757"/>
        <end position="768"/>
    </location>
</feature>
<name>A0A066XFZ0_COLSU</name>
<feature type="compositionally biased region" description="Polar residues" evidence="1">
    <location>
        <begin position="963"/>
        <end position="976"/>
    </location>
</feature>
<feature type="region of interest" description="Disordered" evidence="1">
    <location>
        <begin position="78"/>
        <end position="99"/>
    </location>
</feature>
<keyword evidence="3" id="KW-1185">Reference proteome</keyword>
<feature type="compositionally biased region" description="Polar residues" evidence="1">
    <location>
        <begin position="984"/>
        <end position="993"/>
    </location>
</feature>
<gene>
    <name evidence="2" type="ORF">CSUB01_02558</name>
</gene>
<accession>A0A066XFZ0</accession>
<reference evidence="3" key="1">
    <citation type="journal article" date="2014" name="Genome Announc.">
        <title>Draft genome sequence of Colletotrichum sublineola, a destructive pathogen of cultivated sorghum.</title>
        <authorList>
            <person name="Baroncelli R."/>
            <person name="Sanz-Martin J.M."/>
            <person name="Rech G.E."/>
            <person name="Sukno S.A."/>
            <person name="Thon M.R."/>
        </authorList>
    </citation>
    <scope>NUCLEOTIDE SEQUENCE [LARGE SCALE GENOMIC DNA]</scope>
    <source>
        <strain evidence="3">TX430BB</strain>
    </source>
</reference>
<dbReference type="EMBL" id="JMSE01000926">
    <property type="protein sequence ID" value="KDN66564.1"/>
    <property type="molecule type" value="Genomic_DNA"/>
</dbReference>
<comment type="caution">
    <text evidence="2">The sequence shown here is derived from an EMBL/GenBank/DDBJ whole genome shotgun (WGS) entry which is preliminary data.</text>
</comment>
<dbReference type="HOGENOM" id="CLU_297539_0_0_1"/>
<proteinExistence type="predicted"/>
<feature type="region of interest" description="Disordered" evidence="1">
    <location>
        <begin position="115"/>
        <end position="135"/>
    </location>
</feature>
<feature type="region of interest" description="Disordered" evidence="1">
    <location>
        <begin position="963"/>
        <end position="993"/>
    </location>
</feature>
<evidence type="ECO:0000256" key="1">
    <source>
        <dbReference type="SAM" id="MobiDB-lite"/>
    </source>
</evidence>
<evidence type="ECO:0000313" key="3">
    <source>
        <dbReference type="Proteomes" id="UP000027238"/>
    </source>
</evidence>
<dbReference type="Proteomes" id="UP000027238">
    <property type="component" value="Unassembled WGS sequence"/>
</dbReference>
<dbReference type="OrthoDB" id="10252009at2759"/>
<dbReference type="eggNOG" id="ENOG502T5PT">
    <property type="taxonomic scope" value="Eukaryota"/>
</dbReference>
<feature type="region of interest" description="Disordered" evidence="1">
    <location>
        <begin position="1"/>
        <end position="23"/>
    </location>
</feature>
<feature type="compositionally biased region" description="Polar residues" evidence="1">
    <location>
        <begin position="781"/>
        <end position="795"/>
    </location>
</feature>
<dbReference type="AlphaFoldDB" id="A0A066XFZ0"/>
<organism evidence="2 3">
    <name type="scientific">Colletotrichum sublineola</name>
    <name type="common">Sorghum anthracnose fungus</name>
    <dbReference type="NCBI Taxonomy" id="1173701"/>
    <lineage>
        <taxon>Eukaryota</taxon>
        <taxon>Fungi</taxon>
        <taxon>Dikarya</taxon>
        <taxon>Ascomycota</taxon>
        <taxon>Pezizomycotina</taxon>
        <taxon>Sordariomycetes</taxon>
        <taxon>Hypocreomycetidae</taxon>
        <taxon>Glomerellales</taxon>
        <taxon>Glomerellaceae</taxon>
        <taxon>Colletotrichum</taxon>
        <taxon>Colletotrichum graminicola species complex</taxon>
    </lineage>
</organism>